<name>A0A345Z2J4_9MOLU</name>
<dbReference type="InterPro" id="IPR054816">
    <property type="entry name" value="Lipoprotein_mollicutes-type_CS"/>
</dbReference>
<evidence type="ECO:0000313" key="1">
    <source>
        <dbReference type="EMBL" id="AXK50823.1"/>
    </source>
</evidence>
<organism evidence="1 2">
    <name type="scientific">Spiroplasma alleghenense</name>
    <dbReference type="NCBI Taxonomy" id="216931"/>
    <lineage>
        <taxon>Bacteria</taxon>
        <taxon>Bacillati</taxon>
        <taxon>Mycoplasmatota</taxon>
        <taxon>Mollicutes</taxon>
        <taxon>Entomoplasmatales</taxon>
        <taxon>Spiroplasmataceae</taxon>
        <taxon>Spiroplasma</taxon>
    </lineage>
</organism>
<dbReference type="EMBL" id="CP031376">
    <property type="protein sequence ID" value="AXK50823.1"/>
    <property type="molecule type" value="Genomic_DNA"/>
</dbReference>
<dbReference type="NCBIfam" id="NF038029">
    <property type="entry name" value="LP_plasma"/>
    <property type="match status" value="1"/>
</dbReference>
<reference evidence="1 2" key="1">
    <citation type="submission" date="2018-07" db="EMBL/GenBank/DDBJ databases">
        <title>Complete genome sequence of Spiroplasma alleghenense PLHS-1 (ATCC 51752).</title>
        <authorList>
            <person name="Chou L."/>
            <person name="Lee T.-Y."/>
            <person name="Tsai Y.-M."/>
            <person name="Kuo C.-H."/>
        </authorList>
    </citation>
    <scope>NUCLEOTIDE SEQUENCE [LARGE SCALE GENOMIC DNA]</scope>
    <source>
        <strain evidence="1 2">PLHS-1</strain>
    </source>
</reference>
<dbReference type="NCBIfam" id="NF045726">
    <property type="entry name" value="XXplasma_LP"/>
    <property type="match status" value="1"/>
</dbReference>
<proteinExistence type="predicted"/>
<sequence length="597" mass="69061">MKKLLSILASTAMVITIPTSVVSCKKNRINPENEFDYRALQLELKNSVQQIFESNLKSDFDNYFFVSESNGGDNGVDYPFDNSKLWIIENKEAIEKLETPESKEIQNNINQIISWENVEAEINSKIMTDVNFKPVLVNGKSPLADGYFIDAIEIKEQGEDGPISLYINIGANFYFLNSNGEVEVETLNNFKTSITITCDETDADSLNKVKNIYTDTLNTQENANSFIYRSDKGNLQNTADAIREKAPDNSVYNQFESILNFIDFEDKEITFNKEYIISPVYENIIDSSVDSGNSKFRLQGGNVSYGVGTPTLKKAVRGDKEAEEKFISEVSKNGSTFYINNVKYKVENIEEMSAKYEDFSEVINSFNLEYNLKNNSAFKNSIENSNFKLNPEEERNYIALFRASIKGITFSLNGFEYDLPEEQIIIKQLPESENTKVLYKKFVQDAFDFIKTFFGFSQEWSIEDNWDYFYYLKKPESWKDIEPTTPISTSYGLDQLFEANPEATKYLETLDLTIGVSFAEKQFYRPLKWISFNENNDIYFYNNLTDNIWPAKLRVWYFSSALTSNDLNNKNDFYFGERYDYRMIKVNESISPYKFKN</sequence>
<dbReference type="OrthoDB" id="390526at2"/>
<dbReference type="RefSeq" id="WP_115557746.1">
    <property type="nucleotide sequence ID" value="NZ_CP031376.1"/>
</dbReference>
<dbReference type="PROSITE" id="PS51257">
    <property type="entry name" value="PROKAR_LIPOPROTEIN"/>
    <property type="match status" value="1"/>
</dbReference>
<dbReference type="KEGG" id="salx:SALLE_v1c01470"/>
<accession>A0A345Z2J4</accession>
<evidence type="ECO:0008006" key="3">
    <source>
        <dbReference type="Google" id="ProtNLM"/>
    </source>
</evidence>
<protein>
    <recommendedName>
        <fullName evidence="3">Lipoprotein</fullName>
    </recommendedName>
</protein>
<keyword evidence="2" id="KW-1185">Reference proteome</keyword>
<gene>
    <name evidence="1" type="ORF">SALLE_v1c01470</name>
</gene>
<dbReference type="AlphaFoldDB" id="A0A345Z2J4"/>
<dbReference type="Proteomes" id="UP000254792">
    <property type="component" value="Chromosome"/>
</dbReference>
<evidence type="ECO:0000313" key="2">
    <source>
        <dbReference type="Proteomes" id="UP000254792"/>
    </source>
</evidence>